<evidence type="ECO:0000256" key="3">
    <source>
        <dbReference type="ARBA" id="ARBA00037926"/>
    </source>
</evidence>
<protein>
    <recommendedName>
        <fullName evidence="5">aralkylamine N-acetyltransferase</fullName>
        <ecNumber evidence="5">2.3.1.87</ecNumber>
    </recommendedName>
</protein>
<comment type="catalytic activity">
    <reaction evidence="13">
        <text>serotonin + acetyl-CoA = N-acetylserotonin + CoA + H(+)</text>
        <dbReference type="Rhea" id="RHEA:25217"/>
        <dbReference type="ChEBI" id="CHEBI:15378"/>
        <dbReference type="ChEBI" id="CHEBI:17697"/>
        <dbReference type="ChEBI" id="CHEBI:57287"/>
        <dbReference type="ChEBI" id="CHEBI:57288"/>
        <dbReference type="ChEBI" id="CHEBI:350546"/>
        <dbReference type="EC" id="2.3.1.87"/>
    </reaction>
    <physiologicalReaction direction="left-to-right" evidence="13">
        <dbReference type="Rhea" id="RHEA:25218"/>
    </physiologicalReaction>
</comment>
<reference evidence="15" key="1">
    <citation type="journal article" date="2023" name="bioRxiv">
        <title>Scaffold-level genome assemblies of two parasitoid biocontrol wasps reveal the parthenogenesis mechanism and an associated novel virus.</title>
        <authorList>
            <person name="Inwood S."/>
            <person name="Skelly J."/>
            <person name="Guhlin J."/>
            <person name="Harrop T."/>
            <person name="Goldson S."/>
            <person name="Dearden P."/>
        </authorList>
    </citation>
    <scope>NUCLEOTIDE SEQUENCE</scope>
    <source>
        <strain evidence="15">Irish</strain>
        <tissue evidence="15">Whole body</tissue>
    </source>
</reference>
<reference evidence="15" key="2">
    <citation type="submission" date="2023-03" db="EMBL/GenBank/DDBJ databases">
        <authorList>
            <person name="Inwood S.N."/>
            <person name="Skelly J.G."/>
            <person name="Guhlin J."/>
            <person name="Harrop T.W.R."/>
            <person name="Goldson S.G."/>
            <person name="Dearden P.K."/>
        </authorList>
    </citation>
    <scope>NUCLEOTIDE SEQUENCE</scope>
    <source>
        <strain evidence="15">Irish</strain>
        <tissue evidence="15">Whole body</tissue>
    </source>
</reference>
<comment type="pathway">
    <text evidence="3">Aromatic compound metabolism; melatonin biosynthesis; melatonin from serotonin: step 1/2.</text>
</comment>
<dbReference type="Proteomes" id="UP001168990">
    <property type="component" value="Unassembled WGS sequence"/>
</dbReference>
<dbReference type="Gene3D" id="3.40.630.30">
    <property type="match status" value="1"/>
</dbReference>
<comment type="catalytic activity">
    <reaction evidence="6">
        <text>dopamine + (9Z)-octadecenoyl-CoA = N-(9Z-octadecanoyl)-dopamine + CoA + H(+)</text>
        <dbReference type="Rhea" id="RHEA:51380"/>
        <dbReference type="ChEBI" id="CHEBI:15378"/>
        <dbReference type="ChEBI" id="CHEBI:31883"/>
        <dbReference type="ChEBI" id="CHEBI:57287"/>
        <dbReference type="ChEBI" id="CHEBI:57387"/>
        <dbReference type="ChEBI" id="CHEBI:59905"/>
    </reaction>
    <physiologicalReaction direction="left-to-right" evidence="6">
        <dbReference type="Rhea" id="RHEA:51381"/>
    </physiologicalReaction>
</comment>
<evidence type="ECO:0000256" key="5">
    <source>
        <dbReference type="ARBA" id="ARBA00039114"/>
    </source>
</evidence>
<evidence type="ECO:0000313" key="16">
    <source>
        <dbReference type="Proteomes" id="UP001168990"/>
    </source>
</evidence>
<name>A0AA39C5R4_9HYME</name>
<feature type="domain" description="N-acetyltransferase" evidence="14">
    <location>
        <begin position="138"/>
        <end position="209"/>
    </location>
</feature>
<keyword evidence="2" id="KW-0012">Acyltransferase</keyword>
<dbReference type="AlphaFoldDB" id="A0AA39C5R4"/>
<comment type="caution">
    <text evidence="15">The sequence shown here is derived from an EMBL/GenBank/DDBJ whole genome shotgun (WGS) entry which is preliminary data.</text>
</comment>
<dbReference type="EMBL" id="JAQQBS010001424">
    <property type="protein sequence ID" value="KAK0158392.1"/>
    <property type="molecule type" value="Genomic_DNA"/>
</dbReference>
<dbReference type="PANTHER" id="PTHR20905">
    <property type="entry name" value="N-ACETYLTRANSFERASE-RELATED"/>
    <property type="match status" value="1"/>
</dbReference>
<dbReference type="GO" id="GO:0004059">
    <property type="term" value="F:aralkylamine N-acetyltransferase activity"/>
    <property type="evidence" value="ECO:0007669"/>
    <property type="project" value="UniProtKB-EC"/>
</dbReference>
<dbReference type="CDD" id="cd04301">
    <property type="entry name" value="NAT_SF"/>
    <property type="match status" value="1"/>
</dbReference>
<dbReference type="FunFam" id="3.40.630.30:FF:000046">
    <property type="entry name" value="Dopamine N-acetyltransferase"/>
    <property type="match status" value="1"/>
</dbReference>
<evidence type="ECO:0000256" key="12">
    <source>
        <dbReference type="ARBA" id="ARBA00052335"/>
    </source>
</evidence>
<evidence type="ECO:0000256" key="9">
    <source>
        <dbReference type="ARBA" id="ARBA00051711"/>
    </source>
</evidence>
<comment type="catalytic activity">
    <reaction evidence="12">
        <text>dopamine + hexadecanoyl-CoA = N-hexadecanoyl-dopamine + CoA + H(+)</text>
        <dbReference type="Rhea" id="RHEA:51376"/>
        <dbReference type="ChEBI" id="CHEBI:15378"/>
        <dbReference type="ChEBI" id="CHEBI:57287"/>
        <dbReference type="ChEBI" id="CHEBI:57379"/>
        <dbReference type="ChEBI" id="CHEBI:59905"/>
        <dbReference type="ChEBI" id="CHEBI:134058"/>
    </reaction>
    <physiologicalReaction direction="left-to-right" evidence="12">
        <dbReference type="Rhea" id="RHEA:51377"/>
    </physiologicalReaction>
</comment>
<evidence type="ECO:0000256" key="10">
    <source>
        <dbReference type="ARBA" id="ARBA00051823"/>
    </source>
</evidence>
<gene>
    <name evidence="15" type="ORF">PV328_009399</name>
</gene>
<comment type="catalytic activity">
    <reaction evidence="8">
        <text>serotonin + (5Z,8Z,11Z,14Z)-eicosatetraenoyl-CoA = N-[(5Z,8Z,11Z,14Z)-eicosatetraenoyl]-serotonin + CoA + H(+)</text>
        <dbReference type="Rhea" id="RHEA:51396"/>
        <dbReference type="ChEBI" id="CHEBI:15378"/>
        <dbReference type="ChEBI" id="CHEBI:57287"/>
        <dbReference type="ChEBI" id="CHEBI:57368"/>
        <dbReference type="ChEBI" id="CHEBI:132255"/>
        <dbReference type="ChEBI" id="CHEBI:350546"/>
    </reaction>
    <physiologicalReaction direction="left-to-right" evidence="8">
        <dbReference type="Rhea" id="RHEA:51397"/>
    </physiologicalReaction>
</comment>
<evidence type="ECO:0000256" key="7">
    <source>
        <dbReference type="ARBA" id="ARBA00050849"/>
    </source>
</evidence>
<keyword evidence="1" id="KW-0808">Transferase</keyword>
<evidence type="ECO:0000259" key="14">
    <source>
        <dbReference type="PROSITE" id="PS51186"/>
    </source>
</evidence>
<dbReference type="Pfam" id="PF00583">
    <property type="entry name" value="Acetyltransf_1"/>
    <property type="match status" value="1"/>
</dbReference>
<comment type="catalytic activity">
    <reaction evidence="10">
        <text>serotonin + (9Z)-octadecenoyl-CoA = N-(9Z-octadecenoyl)-serotonin + CoA + H(+)</text>
        <dbReference type="Rhea" id="RHEA:51392"/>
        <dbReference type="ChEBI" id="CHEBI:15378"/>
        <dbReference type="ChEBI" id="CHEBI:57287"/>
        <dbReference type="ChEBI" id="CHEBI:57387"/>
        <dbReference type="ChEBI" id="CHEBI:134064"/>
        <dbReference type="ChEBI" id="CHEBI:350546"/>
    </reaction>
    <physiologicalReaction direction="left-to-right" evidence="10">
        <dbReference type="Rhea" id="RHEA:51393"/>
    </physiologicalReaction>
</comment>
<dbReference type="PROSITE" id="PS51186">
    <property type="entry name" value="GNAT"/>
    <property type="match status" value="1"/>
</dbReference>
<comment type="catalytic activity">
    <reaction evidence="11">
        <text>serotonin + hexadecanoyl-CoA = N-hexadecanoyl-serotonin + CoA + H(+)</text>
        <dbReference type="Rhea" id="RHEA:51384"/>
        <dbReference type="ChEBI" id="CHEBI:15378"/>
        <dbReference type="ChEBI" id="CHEBI:57287"/>
        <dbReference type="ChEBI" id="CHEBI:57379"/>
        <dbReference type="ChEBI" id="CHEBI:134059"/>
        <dbReference type="ChEBI" id="CHEBI:350546"/>
    </reaction>
    <physiologicalReaction direction="left-to-right" evidence="11">
        <dbReference type="Rhea" id="RHEA:51385"/>
    </physiologicalReaction>
</comment>
<comment type="similarity">
    <text evidence="4">Belongs to the acetyltransferase family. AANAT subfamily.</text>
</comment>
<evidence type="ECO:0000256" key="2">
    <source>
        <dbReference type="ARBA" id="ARBA00023315"/>
    </source>
</evidence>
<comment type="catalytic activity">
    <reaction evidence="9">
        <text>dopamine + acetyl-CoA = N-acetyldopamine + CoA + H(+)</text>
        <dbReference type="Rhea" id="RHEA:51388"/>
        <dbReference type="ChEBI" id="CHEBI:15378"/>
        <dbReference type="ChEBI" id="CHEBI:57287"/>
        <dbReference type="ChEBI" id="CHEBI:57288"/>
        <dbReference type="ChEBI" id="CHEBI:59905"/>
        <dbReference type="ChEBI" id="CHEBI:125678"/>
    </reaction>
    <physiologicalReaction direction="left-to-right" evidence="9">
        <dbReference type="Rhea" id="RHEA:51389"/>
    </physiologicalReaction>
</comment>
<dbReference type="EC" id="2.3.1.87" evidence="5"/>
<evidence type="ECO:0000256" key="6">
    <source>
        <dbReference type="ARBA" id="ARBA00050189"/>
    </source>
</evidence>
<dbReference type="InterPro" id="IPR000182">
    <property type="entry name" value="GNAT_dom"/>
</dbReference>
<keyword evidence="16" id="KW-1185">Reference proteome</keyword>
<sequence length="219" mass="24919">MTTSQFTAVAIPKTRFNEIIEHLRFNFFADEPLNSGVGLCKKGESHLELENHCLSTLKQGYSRMLVTDDGTKEIKFQIAGLTLNGITKKGEREEVVRRLATIDDEKFKIIFGLLYQVNDKVDLFKKYCTDELFDCRILSVDEEFRGRGLANILMADTIDIAKRAGFQVMKADATGVFSQKVFEKHGFKTEAEIMYSELPDDIRPALPHRSLKLMAMLLN</sequence>
<proteinExistence type="inferred from homology"/>
<dbReference type="InterPro" id="IPR016181">
    <property type="entry name" value="Acyl_CoA_acyltransferase"/>
</dbReference>
<evidence type="ECO:0000256" key="1">
    <source>
        <dbReference type="ARBA" id="ARBA00022679"/>
    </source>
</evidence>
<evidence type="ECO:0000256" key="13">
    <source>
        <dbReference type="ARBA" id="ARBA00052491"/>
    </source>
</evidence>
<organism evidence="15 16">
    <name type="scientific">Microctonus aethiopoides</name>
    <dbReference type="NCBI Taxonomy" id="144406"/>
    <lineage>
        <taxon>Eukaryota</taxon>
        <taxon>Metazoa</taxon>
        <taxon>Ecdysozoa</taxon>
        <taxon>Arthropoda</taxon>
        <taxon>Hexapoda</taxon>
        <taxon>Insecta</taxon>
        <taxon>Pterygota</taxon>
        <taxon>Neoptera</taxon>
        <taxon>Endopterygota</taxon>
        <taxon>Hymenoptera</taxon>
        <taxon>Apocrita</taxon>
        <taxon>Ichneumonoidea</taxon>
        <taxon>Braconidae</taxon>
        <taxon>Euphorinae</taxon>
        <taxon>Microctonus</taxon>
    </lineage>
</organism>
<dbReference type="PANTHER" id="PTHR20905:SF32">
    <property type="entry name" value="ARYLALKYLAMINE N-ACETYLTRANSFERASE-LIKE 7, ISOFORM A"/>
    <property type="match status" value="1"/>
</dbReference>
<evidence type="ECO:0000256" key="8">
    <source>
        <dbReference type="ARBA" id="ARBA00051284"/>
    </source>
</evidence>
<dbReference type="SUPFAM" id="SSF55729">
    <property type="entry name" value="Acyl-CoA N-acyltransferases (Nat)"/>
    <property type="match status" value="1"/>
</dbReference>
<evidence type="ECO:0000313" key="15">
    <source>
        <dbReference type="EMBL" id="KAK0158392.1"/>
    </source>
</evidence>
<accession>A0AA39C5R4</accession>
<evidence type="ECO:0000256" key="11">
    <source>
        <dbReference type="ARBA" id="ARBA00052178"/>
    </source>
</evidence>
<evidence type="ECO:0000256" key="4">
    <source>
        <dbReference type="ARBA" id="ARBA00038182"/>
    </source>
</evidence>
<comment type="catalytic activity">
    <reaction evidence="7">
        <text>serotonin + octadecanoyl-CoA = N-octadecanoyl-serotonin + CoA + H(+)</text>
        <dbReference type="Rhea" id="RHEA:51400"/>
        <dbReference type="ChEBI" id="CHEBI:15378"/>
        <dbReference type="ChEBI" id="CHEBI:57287"/>
        <dbReference type="ChEBI" id="CHEBI:57394"/>
        <dbReference type="ChEBI" id="CHEBI:134065"/>
        <dbReference type="ChEBI" id="CHEBI:350546"/>
    </reaction>
    <physiologicalReaction direction="left-to-right" evidence="7">
        <dbReference type="Rhea" id="RHEA:51401"/>
    </physiologicalReaction>
</comment>